<evidence type="ECO:0000256" key="3">
    <source>
        <dbReference type="ARBA" id="ARBA00023125"/>
    </source>
</evidence>
<dbReference type="InterPro" id="IPR036390">
    <property type="entry name" value="WH_DNA-bd_sf"/>
</dbReference>
<dbReference type="SUPFAM" id="SSF46785">
    <property type="entry name" value="Winged helix' DNA-binding domain"/>
    <property type="match status" value="1"/>
</dbReference>
<evidence type="ECO:0000313" key="7">
    <source>
        <dbReference type="Proteomes" id="UP001201985"/>
    </source>
</evidence>
<dbReference type="RefSeq" id="WP_162306207.1">
    <property type="nucleotide sequence ID" value="NZ_JALBUU010000004.1"/>
</dbReference>
<dbReference type="InterPro" id="IPR050950">
    <property type="entry name" value="HTH-type_LysR_regulators"/>
</dbReference>
<evidence type="ECO:0000256" key="2">
    <source>
        <dbReference type="ARBA" id="ARBA00023015"/>
    </source>
</evidence>
<dbReference type="InterPro" id="IPR000847">
    <property type="entry name" value="LysR_HTH_N"/>
</dbReference>
<keyword evidence="7" id="KW-1185">Reference proteome</keyword>
<dbReference type="Gene3D" id="1.10.10.10">
    <property type="entry name" value="Winged helix-like DNA-binding domain superfamily/Winged helix DNA-binding domain"/>
    <property type="match status" value="1"/>
</dbReference>
<evidence type="ECO:0000259" key="5">
    <source>
        <dbReference type="PROSITE" id="PS50931"/>
    </source>
</evidence>
<gene>
    <name evidence="6" type="ORF">MON41_04720</name>
</gene>
<feature type="domain" description="HTH lysR-type" evidence="5">
    <location>
        <begin position="13"/>
        <end position="70"/>
    </location>
</feature>
<reference evidence="6 7" key="1">
    <citation type="submission" date="2022-03" db="EMBL/GenBank/DDBJ databases">
        <title>Complete genome analysis of Roseomonas KG 17.1 : a prolific producer of plant growth promoters.</title>
        <authorList>
            <person name="Saadouli I."/>
            <person name="Najjari A."/>
            <person name="Mosbah A."/>
            <person name="Ouzari H.I."/>
        </authorList>
    </citation>
    <scope>NUCLEOTIDE SEQUENCE [LARGE SCALE GENOMIC DNA]</scope>
    <source>
        <strain evidence="6 7">KG17-1</strain>
    </source>
</reference>
<proteinExistence type="inferred from homology"/>
<keyword evidence="2" id="KW-0805">Transcription regulation</keyword>
<dbReference type="Pfam" id="PF03466">
    <property type="entry name" value="LysR_substrate"/>
    <property type="match status" value="1"/>
</dbReference>
<name>A0ABS9W194_9PROT</name>
<evidence type="ECO:0000313" key="6">
    <source>
        <dbReference type="EMBL" id="MCI0753065.1"/>
    </source>
</evidence>
<comment type="caution">
    <text evidence="6">The sequence shown here is derived from an EMBL/GenBank/DDBJ whole genome shotgun (WGS) entry which is preliminary data.</text>
</comment>
<dbReference type="InterPro" id="IPR036388">
    <property type="entry name" value="WH-like_DNA-bd_sf"/>
</dbReference>
<protein>
    <submittedName>
        <fullName evidence="6">LysR family transcriptional regulator</fullName>
    </submittedName>
</protein>
<organism evidence="6 7">
    <name type="scientific">Teichococcus vastitatis</name>
    <dbReference type="NCBI Taxonomy" id="2307076"/>
    <lineage>
        <taxon>Bacteria</taxon>
        <taxon>Pseudomonadati</taxon>
        <taxon>Pseudomonadota</taxon>
        <taxon>Alphaproteobacteria</taxon>
        <taxon>Acetobacterales</taxon>
        <taxon>Roseomonadaceae</taxon>
        <taxon>Roseomonas</taxon>
    </lineage>
</organism>
<dbReference type="InterPro" id="IPR005119">
    <property type="entry name" value="LysR_subst-bd"/>
</dbReference>
<dbReference type="Gene3D" id="3.40.190.290">
    <property type="match status" value="1"/>
</dbReference>
<evidence type="ECO:0000256" key="1">
    <source>
        <dbReference type="ARBA" id="ARBA00009437"/>
    </source>
</evidence>
<comment type="similarity">
    <text evidence="1">Belongs to the LysR transcriptional regulatory family.</text>
</comment>
<keyword evidence="3" id="KW-0238">DNA-binding</keyword>
<sequence>MPASTSAALADRVRLKQLRLIAVVGEQGSLRHAATVINVTQPTATKMLAELEASLGFAVYERRPRGLHVTAAGGDVLAFALRVMSEFDRLIMAMETRRRGGGDTLTVGTILGATPDLIAQAVADMKQRHPLLTIRLHGESSDHALQLLASRSADLAVGRFNEARQHNLYDYEPLGDEALCIVARAGHPAARRRRLTLAALADQRWVMQSMATPARQLLEAEFAKAGVPTPADMVEANSILTMIQLLERSDAVAMLSEPLVRDHVAAGLLRQLPIVIEAKLSGFGILTRRGERLSGMSAEFAGLLRGVARLDAA</sequence>
<keyword evidence="4" id="KW-0804">Transcription</keyword>
<dbReference type="Pfam" id="PF00126">
    <property type="entry name" value="HTH_1"/>
    <property type="match status" value="1"/>
</dbReference>
<dbReference type="SUPFAM" id="SSF53850">
    <property type="entry name" value="Periplasmic binding protein-like II"/>
    <property type="match status" value="1"/>
</dbReference>
<dbReference type="Proteomes" id="UP001201985">
    <property type="component" value="Unassembled WGS sequence"/>
</dbReference>
<dbReference type="PANTHER" id="PTHR30419">
    <property type="entry name" value="HTH-TYPE TRANSCRIPTIONAL REGULATOR YBHD"/>
    <property type="match status" value="1"/>
</dbReference>
<accession>A0ABS9W194</accession>
<dbReference type="PROSITE" id="PS50931">
    <property type="entry name" value="HTH_LYSR"/>
    <property type="match status" value="1"/>
</dbReference>
<evidence type="ECO:0000256" key="4">
    <source>
        <dbReference type="ARBA" id="ARBA00023163"/>
    </source>
</evidence>
<dbReference type="EMBL" id="JALBUU010000004">
    <property type="protein sequence ID" value="MCI0753065.1"/>
    <property type="molecule type" value="Genomic_DNA"/>
</dbReference>
<dbReference type="PANTHER" id="PTHR30419:SF8">
    <property type="entry name" value="NITROGEN ASSIMILATION TRANSCRIPTIONAL ACTIVATOR-RELATED"/>
    <property type="match status" value="1"/>
</dbReference>